<keyword evidence="2" id="KW-1185">Reference proteome</keyword>
<dbReference type="EMBL" id="CM043793">
    <property type="protein sequence ID" value="KAI4820503.1"/>
    <property type="molecule type" value="Genomic_DNA"/>
</dbReference>
<gene>
    <name evidence="1" type="ORF">KUCAC02_028480</name>
</gene>
<name>A0ACB9X344_CHAAC</name>
<organism evidence="1 2">
    <name type="scientific">Chaenocephalus aceratus</name>
    <name type="common">Blackfin icefish</name>
    <name type="synonym">Chaenichthys aceratus</name>
    <dbReference type="NCBI Taxonomy" id="36190"/>
    <lineage>
        <taxon>Eukaryota</taxon>
        <taxon>Metazoa</taxon>
        <taxon>Chordata</taxon>
        <taxon>Craniata</taxon>
        <taxon>Vertebrata</taxon>
        <taxon>Euteleostomi</taxon>
        <taxon>Actinopterygii</taxon>
        <taxon>Neopterygii</taxon>
        <taxon>Teleostei</taxon>
        <taxon>Neoteleostei</taxon>
        <taxon>Acanthomorphata</taxon>
        <taxon>Eupercaria</taxon>
        <taxon>Perciformes</taxon>
        <taxon>Notothenioidei</taxon>
        <taxon>Channichthyidae</taxon>
        <taxon>Chaenocephalus</taxon>
    </lineage>
</organism>
<accession>A0ACB9X344</accession>
<sequence length="954" mass="106022">MQPDKNLNPDTDDLPLRANTNHILVRHYVLDLTLHFDRKVISGSVVLFLEPSSGSGSKTEDGIGPGSCIIEAGRSHDVYVCRSHNEDTVEDGTEGIGKAMTKVEKILGAGERDGAECQALSGVRAQTPPETEMIQSSHLWETTSDDDFTLVMDCCDLHVSKVEEVDISSVFASERSGVRLVNRQTAFIQNLISMPSDQWRQKHQLFSLCSQAPGAQHGGSLQFYRDQWSLQFTIVYPSRVCVYTAGSPINNRALFPCQEPPVAMSTWQATVRAPSECVVLMSGEEEAVPVGDGDTSLLIWNYYVTMPMPASTFTLAVGHWHQVPAEMAPAVERGLKTDCSKTAKLGARPGERVQADQMSGHGSSISEVVKGSPLKTGSGDQTTHSDSALCYSSLEDATLSVTDYSGVVNDSISCSHDDYPCRFTEESTRSQRVIPHRVFGPVSLLQKAQVGVLKLLPRCLAAAHTILGVHPFPRLDVLIVPAGFSSLGMASPPTAASHLFLQMSQGISCISALLCSLIHEVTLEVCDTGLLFQEGLVGPHIIFLSQSVLCAGSPGTEEKSLSLCGSRICHEIAHSWFGLVIGARDWTEEWISEGFATYLEDIIWAQAQKLPSQETADQSDLKALLRWRRLSDELQNSDEALQILRPNMGNTGQVSDSGSSMVKHALNPDKTFMQVHYLKGYFLLRFLASQVGEQQFINFFRLFVKKYHGQLILSQDFLQMLLITFPDLEREGLTLSAIHADWLDRPGIPKWLYERSAVWSQARLVEEVKAEVVKWILLSQSHQGKGRKRKRIEPKVNYKEFRTGNPVGRYLGSVHPTYLCQLKLPKPIQLGVHTGDNTHTLTSEQLVVLLELLLEEEELSVPTMLALQRTYSLQDQDAEVQHRWCELVVKHAYTQAYGDVEHFLVHYQAMGVYLYGELMVQEDPQQQALARRCLSLVQEEMDQSARRVVEEMVL</sequence>
<evidence type="ECO:0000313" key="1">
    <source>
        <dbReference type="EMBL" id="KAI4820503.1"/>
    </source>
</evidence>
<dbReference type="Proteomes" id="UP001057452">
    <property type="component" value="Chromosome 9"/>
</dbReference>
<comment type="caution">
    <text evidence="1">The sequence shown here is derived from an EMBL/GenBank/DDBJ whole genome shotgun (WGS) entry which is preliminary data.</text>
</comment>
<proteinExistence type="predicted"/>
<evidence type="ECO:0000313" key="2">
    <source>
        <dbReference type="Proteomes" id="UP001057452"/>
    </source>
</evidence>
<protein>
    <submittedName>
        <fullName evidence="1">Uncharacterized protein</fullName>
    </submittedName>
</protein>
<reference evidence="1" key="1">
    <citation type="submission" date="2022-05" db="EMBL/GenBank/DDBJ databases">
        <title>Chromosome-level genome of Chaenocephalus aceratus.</title>
        <authorList>
            <person name="Park H."/>
        </authorList>
    </citation>
    <scope>NUCLEOTIDE SEQUENCE</scope>
    <source>
        <strain evidence="1">KU_202001</strain>
    </source>
</reference>